<accession>A0A8S2M4E5</accession>
<evidence type="ECO:0000313" key="4">
    <source>
        <dbReference type="Proteomes" id="UP000682733"/>
    </source>
</evidence>
<evidence type="ECO:0000313" key="3">
    <source>
        <dbReference type="EMBL" id="CAF3938060.1"/>
    </source>
</evidence>
<evidence type="ECO:0000259" key="1">
    <source>
        <dbReference type="Pfam" id="PF20502"/>
    </source>
</evidence>
<dbReference type="Proteomes" id="UP000677228">
    <property type="component" value="Unassembled WGS sequence"/>
</dbReference>
<dbReference type="EMBL" id="CAJNOK010011505">
    <property type="protein sequence ID" value="CAF1141723.1"/>
    <property type="molecule type" value="Genomic_DNA"/>
</dbReference>
<reference evidence="3" key="1">
    <citation type="submission" date="2021-02" db="EMBL/GenBank/DDBJ databases">
        <authorList>
            <person name="Nowell W R."/>
        </authorList>
    </citation>
    <scope>NUCLEOTIDE SEQUENCE</scope>
</reference>
<dbReference type="Proteomes" id="UP000682733">
    <property type="component" value="Unassembled WGS sequence"/>
</dbReference>
<dbReference type="AlphaFoldDB" id="A0A8S2M4E5"/>
<gene>
    <name evidence="2" type="ORF">OVA965_LOCUS21160</name>
    <name evidence="3" type="ORF">TMI583_LOCUS21745</name>
</gene>
<organism evidence="3 4">
    <name type="scientific">Didymodactylos carnosus</name>
    <dbReference type="NCBI Taxonomy" id="1234261"/>
    <lineage>
        <taxon>Eukaryota</taxon>
        <taxon>Metazoa</taxon>
        <taxon>Spiralia</taxon>
        <taxon>Gnathifera</taxon>
        <taxon>Rotifera</taxon>
        <taxon>Eurotatoria</taxon>
        <taxon>Bdelloidea</taxon>
        <taxon>Philodinida</taxon>
        <taxon>Philodinidae</taxon>
        <taxon>Didymodactylos</taxon>
    </lineage>
</organism>
<comment type="caution">
    <text evidence="3">The sequence shown here is derived from an EMBL/GenBank/DDBJ whole genome shotgun (WGS) entry which is preliminary data.</text>
</comment>
<evidence type="ECO:0000313" key="2">
    <source>
        <dbReference type="EMBL" id="CAF1141723.1"/>
    </source>
</evidence>
<name>A0A8S2M4E5_9BILA</name>
<feature type="domain" description="DNA-dependent protein kinase catalytic subunit CC1/2" evidence="1">
    <location>
        <begin position="15"/>
        <end position="131"/>
    </location>
</feature>
<sequence>MAASGRRHPVQNFTGIRTIRAYLENKVKTDGVGDYIERFGGSQDQKDKFKADPANNVVMTDISDQFCLNVAYQWLDILIVALDFYYWVVSQGCLNSMLFQAKKCGLVHSLRYFIDKVAMSTTDTIATYFTIQDCNRIRQLILENLTILILTNRVTVKQISLFSELFDISKQFVNLSTLSLYDITPIELIDLIPKILKLKFLTNLFIFLETYPLSSSLKYIWDKIMNNDNGNQLMSLKDFVFKTHLYVPQAIKTTTRKWYSIR</sequence>
<dbReference type="Pfam" id="PF20502">
    <property type="entry name" value="DNAPKcs_CC1-2"/>
    <property type="match status" value="1"/>
</dbReference>
<dbReference type="EMBL" id="CAJOBA010026852">
    <property type="protein sequence ID" value="CAF3938060.1"/>
    <property type="molecule type" value="Genomic_DNA"/>
</dbReference>
<proteinExistence type="predicted"/>
<dbReference type="InterPro" id="IPR046803">
    <property type="entry name" value="DNAPKcs_CC1-2"/>
</dbReference>
<protein>
    <recommendedName>
        <fullName evidence="1">DNA-dependent protein kinase catalytic subunit CC1/2 domain-containing protein</fullName>
    </recommendedName>
</protein>